<feature type="transmembrane region" description="Helical" evidence="7">
    <location>
        <begin position="586"/>
        <end position="606"/>
    </location>
</feature>
<evidence type="ECO:0000256" key="2">
    <source>
        <dbReference type="ARBA" id="ARBA00022692"/>
    </source>
</evidence>
<gene>
    <name evidence="9" type="ORF">PMAYCL1PPCAC_29472</name>
</gene>
<feature type="transmembrane region" description="Helical" evidence="7">
    <location>
        <begin position="612"/>
        <end position="634"/>
    </location>
</feature>
<comment type="subcellular location">
    <subcellularLocation>
        <location evidence="1">Membrane</location>
        <topology evidence="1">Multi-pass membrane protein</topology>
    </subcellularLocation>
</comment>
<dbReference type="GO" id="GO:0007224">
    <property type="term" value="P:smoothened signaling pathway"/>
    <property type="evidence" value="ECO:0007669"/>
    <property type="project" value="TreeGrafter"/>
</dbReference>
<evidence type="ECO:0000256" key="4">
    <source>
        <dbReference type="ARBA" id="ARBA00023136"/>
    </source>
</evidence>
<evidence type="ECO:0000259" key="8">
    <source>
        <dbReference type="PROSITE" id="PS50156"/>
    </source>
</evidence>
<dbReference type="PROSITE" id="PS50156">
    <property type="entry name" value="SSD"/>
    <property type="match status" value="1"/>
</dbReference>
<protein>
    <recommendedName>
        <fullName evidence="8">SSD domain-containing protein</fullName>
    </recommendedName>
</protein>
<feature type="transmembrane region" description="Helical" evidence="7">
    <location>
        <begin position="146"/>
        <end position="169"/>
    </location>
</feature>
<dbReference type="InterPro" id="IPR052081">
    <property type="entry name" value="Dispatched_Hh_regulator"/>
</dbReference>
<name>A0AAN5IAW0_9BILA</name>
<dbReference type="Proteomes" id="UP001328107">
    <property type="component" value="Unassembled WGS sequence"/>
</dbReference>
<feature type="transmembrane region" description="Helical" evidence="7">
    <location>
        <begin position="311"/>
        <end position="331"/>
    </location>
</feature>
<comment type="caution">
    <text evidence="9">The sequence shown here is derived from an EMBL/GenBank/DDBJ whole genome shotgun (WGS) entry which is preliminary data.</text>
</comment>
<dbReference type="Gene3D" id="1.20.1640.10">
    <property type="entry name" value="Multidrug efflux transporter AcrB transmembrane domain"/>
    <property type="match status" value="2"/>
</dbReference>
<evidence type="ECO:0000256" key="3">
    <source>
        <dbReference type="ARBA" id="ARBA00022989"/>
    </source>
</evidence>
<keyword evidence="2 7" id="KW-0812">Transmembrane</keyword>
<feature type="transmembrane region" description="Helical" evidence="7">
    <location>
        <begin position="176"/>
        <end position="201"/>
    </location>
</feature>
<reference evidence="10" key="1">
    <citation type="submission" date="2022-10" db="EMBL/GenBank/DDBJ databases">
        <title>Genome assembly of Pristionchus species.</title>
        <authorList>
            <person name="Yoshida K."/>
            <person name="Sommer R.J."/>
        </authorList>
    </citation>
    <scope>NUCLEOTIDE SEQUENCE [LARGE SCALE GENOMIC DNA]</scope>
    <source>
        <strain evidence="10">RS5460</strain>
    </source>
</reference>
<feature type="transmembrane region" description="Helical" evidence="7">
    <location>
        <begin position="207"/>
        <end position="228"/>
    </location>
</feature>
<keyword evidence="5" id="KW-0325">Glycoprotein</keyword>
<sequence>MRSLCYLDATIDGINGKESVATKLSFSFTLPLYSTCLNISSYKTCDALNQKDLDHLRLTLLSCKDGSNPDRDLCSLNIVQQAISYLLPKDVSLPYFNVILPVYTSLNEDSFKFFMELKRRVIDELGGHFTLRGTYFFTKDREFMDVLPFDCILGGLSALLVFFVLLLLVQSFLFTLSVLLLLILSFTLAFFFYTTLFSLPFFPFVNLISLALMIYLAADDALLLVVFYRHERKARPHLSEEEAFLHSLPHSLGSVTVTSVTTAIAFLVNLTSDVLIMRCFGVFASLIVLCNLLLLYLLLPPCLFLSIRRVPLHPFPLFISVFFTSLSHHISLWTHRLRWPLTLFFFLLSIASSLIIFVSPSLQLPETVNVQLLRPSHSEEWFDRNSKLFNFSANRKFSLIDNVVLGVNPVEDASLFNPYNNGHLTFDDSFSIDTYADLDRMKSISSLLLSRSNLRPDTSLWLDLFITWLNSTSCTPECCYSTKNSPLNSSCFLQYSRRLPVSTFPSDWTTFPIDGPIFSKELHFVGYFFGFPSPFKWSLDWDVLRVFFDDLLKLQLTVRQFIPGESTLVSTSTQILRIFDLLSRSLPSTLLSLAIALSSCLILVLLSTRNVLLTLSTIATITFTLLLILAFLVLLGWRLGVIESSIIVLATGVAFDYVLHYSVAYRMSPNLPFPARIRQVHNSAGAAVVGGTITSLAASLPLLFASTSAFSQLGVFLLLVSVLSLLSACLVFPSLHAVIQPVQRIPHNLKF</sequence>
<keyword evidence="3 7" id="KW-1133">Transmembrane helix</keyword>
<comment type="similarity">
    <text evidence="6">Belongs to the dispatched family.</text>
</comment>
<dbReference type="SUPFAM" id="SSF82866">
    <property type="entry name" value="Multidrug efflux transporter AcrB transmembrane domain"/>
    <property type="match status" value="2"/>
</dbReference>
<dbReference type="Pfam" id="PF03176">
    <property type="entry name" value="MMPL"/>
    <property type="match status" value="1"/>
</dbReference>
<evidence type="ECO:0000313" key="10">
    <source>
        <dbReference type="Proteomes" id="UP001328107"/>
    </source>
</evidence>
<keyword evidence="10" id="KW-1185">Reference proteome</keyword>
<evidence type="ECO:0000256" key="1">
    <source>
        <dbReference type="ARBA" id="ARBA00004141"/>
    </source>
</evidence>
<feature type="transmembrane region" description="Helical" evidence="7">
    <location>
        <begin position="716"/>
        <end position="739"/>
    </location>
</feature>
<evidence type="ECO:0000313" key="9">
    <source>
        <dbReference type="EMBL" id="GMR59277.1"/>
    </source>
</evidence>
<feature type="domain" description="SSD" evidence="8">
    <location>
        <begin position="165"/>
        <end position="305"/>
    </location>
</feature>
<dbReference type="GO" id="GO:0016020">
    <property type="term" value="C:membrane"/>
    <property type="evidence" value="ECO:0007669"/>
    <property type="project" value="UniProtKB-SubCell"/>
</dbReference>
<dbReference type="PANTHER" id="PTHR45951">
    <property type="entry name" value="PROTEIN DISPATCHED-RELATED"/>
    <property type="match status" value="1"/>
</dbReference>
<accession>A0AAN5IAW0</accession>
<dbReference type="InterPro" id="IPR004869">
    <property type="entry name" value="MMPL_dom"/>
</dbReference>
<proteinExistence type="inferred from homology"/>
<feature type="transmembrane region" description="Helical" evidence="7">
    <location>
        <begin position="275"/>
        <end position="299"/>
    </location>
</feature>
<dbReference type="EMBL" id="BTRK01000006">
    <property type="protein sequence ID" value="GMR59277.1"/>
    <property type="molecule type" value="Genomic_DNA"/>
</dbReference>
<organism evidence="9 10">
    <name type="scientific">Pristionchus mayeri</name>
    <dbReference type="NCBI Taxonomy" id="1317129"/>
    <lineage>
        <taxon>Eukaryota</taxon>
        <taxon>Metazoa</taxon>
        <taxon>Ecdysozoa</taxon>
        <taxon>Nematoda</taxon>
        <taxon>Chromadorea</taxon>
        <taxon>Rhabditida</taxon>
        <taxon>Rhabditina</taxon>
        <taxon>Diplogasteromorpha</taxon>
        <taxon>Diplogasteroidea</taxon>
        <taxon>Neodiplogasteridae</taxon>
        <taxon>Pristionchus</taxon>
    </lineage>
</organism>
<dbReference type="GO" id="GO:0022857">
    <property type="term" value="F:transmembrane transporter activity"/>
    <property type="evidence" value="ECO:0007669"/>
    <property type="project" value="TreeGrafter"/>
</dbReference>
<feature type="transmembrane region" description="Helical" evidence="7">
    <location>
        <begin position="337"/>
        <end position="358"/>
    </location>
</feature>
<evidence type="ECO:0000256" key="5">
    <source>
        <dbReference type="ARBA" id="ARBA00023180"/>
    </source>
</evidence>
<evidence type="ECO:0000256" key="7">
    <source>
        <dbReference type="SAM" id="Phobius"/>
    </source>
</evidence>
<feature type="transmembrane region" description="Helical" evidence="7">
    <location>
        <begin position="684"/>
        <end position="704"/>
    </location>
</feature>
<dbReference type="PANTHER" id="PTHR45951:SF3">
    <property type="entry name" value="PROTEIN DISPATCHED"/>
    <property type="match status" value="1"/>
</dbReference>
<feature type="transmembrane region" description="Helical" evidence="7">
    <location>
        <begin position="646"/>
        <end position="664"/>
    </location>
</feature>
<dbReference type="InterPro" id="IPR000731">
    <property type="entry name" value="SSD"/>
</dbReference>
<dbReference type="AlphaFoldDB" id="A0AAN5IAW0"/>
<evidence type="ECO:0000256" key="6">
    <source>
        <dbReference type="ARBA" id="ARBA00038046"/>
    </source>
</evidence>
<keyword evidence="4 7" id="KW-0472">Membrane</keyword>